<dbReference type="EMBL" id="JAUEPS010000027">
    <property type="protein sequence ID" value="KAK0454218.1"/>
    <property type="molecule type" value="Genomic_DNA"/>
</dbReference>
<dbReference type="AlphaFoldDB" id="A0AA39N1N5"/>
<gene>
    <name evidence="2" type="ORF">EV420DRAFT_1765787</name>
</gene>
<evidence type="ECO:0000313" key="3">
    <source>
        <dbReference type="Proteomes" id="UP001175211"/>
    </source>
</evidence>
<feature type="transmembrane region" description="Helical" evidence="1">
    <location>
        <begin position="34"/>
        <end position="52"/>
    </location>
</feature>
<dbReference type="GeneID" id="85364389"/>
<evidence type="ECO:0000256" key="1">
    <source>
        <dbReference type="SAM" id="Phobius"/>
    </source>
</evidence>
<sequence>MAARTNSPPDIPDAVKTSIFELLDADLNKTILDSLLQGIYTGIVAVTLWYIFMNKSQRIRQGMVIIIILLYIVTAFNFVNIWLDMHILFIDHGQSFWRKYLFSRDPTALKTIGGGVAAATCTILADSTIAGGEAGGGLRAYHHVLEILIESSALYSIALILCTAFFACNTISIMYFDVLAAIARGIAPTLIIGRVAAGHAHPDDSWMGSVISGSLHFRTCSRVQSSRNEDLEAQQESSDEYGHRTLMDSEEDITDDHRCTLRAFQEDIGVEMECLILADHPKACIGRRQDGDFDIEDGICGDELQV</sequence>
<keyword evidence="3" id="KW-1185">Reference proteome</keyword>
<dbReference type="Proteomes" id="UP001175211">
    <property type="component" value="Unassembled WGS sequence"/>
</dbReference>
<dbReference type="RefSeq" id="XP_060328606.1">
    <property type="nucleotide sequence ID" value="XM_060480841.1"/>
</dbReference>
<comment type="caution">
    <text evidence="2">The sequence shown here is derived from an EMBL/GenBank/DDBJ whole genome shotgun (WGS) entry which is preliminary data.</text>
</comment>
<evidence type="ECO:0000313" key="2">
    <source>
        <dbReference type="EMBL" id="KAK0454218.1"/>
    </source>
</evidence>
<organism evidence="2 3">
    <name type="scientific">Armillaria tabescens</name>
    <name type="common">Ringless honey mushroom</name>
    <name type="synonym">Agaricus tabescens</name>
    <dbReference type="NCBI Taxonomy" id="1929756"/>
    <lineage>
        <taxon>Eukaryota</taxon>
        <taxon>Fungi</taxon>
        <taxon>Dikarya</taxon>
        <taxon>Basidiomycota</taxon>
        <taxon>Agaricomycotina</taxon>
        <taxon>Agaricomycetes</taxon>
        <taxon>Agaricomycetidae</taxon>
        <taxon>Agaricales</taxon>
        <taxon>Marasmiineae</taxon>
        <taxon>Physalacriaceae</taxon>
        <taxon>Desarmillaria</taxon>
    </lineage>
</organism>
<reference evidence="2" key="1">
    <citation type="submission" date="2023-06" db="EMBL/GenBank/DDBJ databases">
        <authorList>
            <consortium name="Lawrence Berkeley National Laboratory"/>
            <person name="Ahrendt S."/>
            <person name="Sahu N."/>
            <person name="Indic B."/>
            <person name="Wong-Bajracharya J."/>
            <person name="Merenyi Z."/>
            <person name="Ke H.-M."/>
            <person name="Monk M."/>
            <person name="Kocsube S."/>
            <person name="Drula E."/>
            <person name="Lipzen A."/>
            <person name="Balint B."/>
            <person name="Henrissat B."/>
            <person name="Andreopoulos B."/>
            <person name="Martin F.M."/>
            <person name="Harder C.B."/>
            <person name="Rigling D."/>
            <person name="Ford K.L."/>
            <person name="Foster G.D."/>
            <person name="Pangilinan J."/>
            <person name="Papanicolaou A."/>
            <person name="Barry K."/>
            <person name="LaButti K."/>
            <person name="Viragh M."/>
            <person name="Koriabine M."/>
            <person name="Yan M."/>
            <person name="Riley R."/>
            <person name="Champramary S."/>
            <person name="Plett K.L."/>
            <person name="Tsai I.J."/>
            <person name="Slot J."/>
            <person name="Sipos G."/>
            <person name="Plett J."/>
            <person name="Nagy L.G."/>
            <person name="Grigoriev I.V."/>
        </authorList>
    </citation>
    <scope>NUCLEOTIDE SEQUENCE</scope>
    <source>
        <strain evidence="2">CCBAS 213</strain>
    </source>
</reference>
<keyword evidence="1" id="KW-0812">Transmembrane</keyword>
<keyword evidence="1" id="KW-0472">Membrane</keyword>
<accession>A0AA39N1N5</accession>
<feature type="transmembrane region" description="Helical" evidence="1">
    <location>
        <begin position="153"/>
        <end position="176"/>
    </location>
</feature>
<keyword evidence="1" id="KW-1133">Transmembrane helix</keyword>
<feature type="transmembrane region" description="Helical" evidence="1">
    <location>
        <begin position="64"/>
        <end position="83"/>
    </location>
</feature>
<name>A0AA39N1N5_ARMTA</name>
<protein>
    <submittedName>
        <fullName evidence="2">Uncharacterized protein</fullName>
    </submittedName>
</protein>
<proteinExistence type="predicted"/>